<name>A0A5P2FVU7_9BACT</name>
<dbReference type="InterPro" id="IPR002694">
    <property type="entry name" value="Znf_CHC2"/>
</dbReference>
<dbReference type="Gene3D" id="3.90.580.10">
    <property type="entry name" value="Zinc finger, CHC2-type domain"/>
    <property type="match status" value="1"/>
</dbReference>
<evidence type="ECO:0000259" key="1">
    <source>
        <dbReference type="Pfam" id="PF01807"/>
    </source>
</evidence>
<dbReference type="SUPFAM" id="SSF57783">
    <property type="entry name" value="Zinc beta-ribbon"/>
    <property type="match status" value="1"/>
</dbReference>
<dbReference type="Proteomes" id="UP000292424">
    <property type="component" value="Chromosome"/>
</dbReference>
<dbReference type="GO" id="GO:0003899">
    <property type="term" value="F:DNA-directed RNA polymerase activity"/>
    <property type="evidence" value="ECO:0007669"/>
    <property type="project" value="InterPro"/>
</dbReference>
<accession>A0A5P2FVU7</accession>
<feature type="domain" description="Zinc finger CHC2-type" evidence="1">
    <location>
        <begin position="9"/>
        <end position="95"/>
    </location>
</feature>
<proteinExistence type="predicted"/>
<dbReference type="GO" id="GO:0003677">
    <property type="term" value="F:DNA binding"/>
    <property type="evidence" value="ECO:0007669"/>
    <property type="project" value="InterPro"/>
</dbReference>
<dbReference type="AlphaFoldDB" id="A0A5P2FVU7"/>
<dbReference type="OrthoDB" id="8536512at2"/>
<dbReference type="Pfam" id="PF01807">
    <property type="entry name" value="Zn_ribbon_DnaG"/>
    <property type="match status" value="1"/>
</dbReference>
<evidence type="ECO:0000313" key="2">
    <source>
        <dbReference type="EMBL" id="QES87636.1"/>
    </source>
</evidence>
<dbReference type="EMBL" id="CP044016">
    <property type="protein sequence ID" value="QES87636.1"/>
    <property type="molecule type" value="Genomic_DNA"/>
</dbReference>
<dbReference type="KEGG" id="arac:E0W69_002775"/>
<dbReference type="GO" id="GO:0008270">
    <property type="term" value="F:zinc ion binding"/>
    <property type="evidence" value="ECO:0007669"/>
    <property type="project" value="InterPro"/>
</dbReference>
<sequence>MNFQEIKRTPIPSIMEKYGHPIARRSGDALFYFAPWRAENTASVKVSIRDNLFIDYGDEKRCGSVIDLVMNLDNCSLIDASKKLEQIFGITAPMEQPNTSIINVDIAANPSFLINRESDLADKELLSYVSSERGIPIEIAQKYLRELEIEHRIFHKKQIVLGMKNNSGSWEVRGKNGNFKSCIGHKDFTFFDEGFDKVLVVEGMFDLLSAVKLGDKICFEKVNYLVLHSLSNLDRSIPKMLEHNKVFLALDLDFPGRIKTKNLIESDSKFIDLSPKYQMKDGKDLNDFLKYNKGQKRNRGRSL</sequence>
<dbReference type="Gene3D" id="3.40.1360.10">
    <property type="match status" value="1"/>
</dbReference>
<dbReference type="Pfam" id="PF13155">
    <property type="entry name" value="Toprim_2"/>
    <property type="match status" value="1"/>
</dbReference>
<dbReference type="InterPro" id="IPR036977">
    <property type="entry name" value="DNA_primase_Znf_CHC2"/>
</dbReference>
<gene>
    <name evidence="2" type="ORF">E0W69_002775</name>
</gene>
<dbReference type="RefSeq" id="WP_131328525.1">
    <property type="nucleotide sequence ID" value="NZ_CP044016.1"/>
</dbReference>
<dbReference type="GO" id="GO:0006260">
    <property type="term" value="P:DNA replication"/>
    <property type="evidence" value="ECO:0007669"/>
    <property type="project" value="InterPro"/>
</dbReference>
<evidence type="ECO:0000313" key="3">
    <source>
        <dbReference type="Proteomes" id="UP000292424"/>
    </source>
</evidence>
<protein>
    <recommendedName>
        <fullName evidence="1">Zinc finger CHC2-type domain-containing protein</fullName>
    </recommendedName>
</protein>
<reference evidence="2 3" key="1">
    <citation type="submission" date="2019-09" db="EMBL/GenBank/DDBJ databases">
        <title>Complete genome sequence of Arachidicoccus sp. B3-10 isolated from apple orchard soil.</title>
        <authorList>
            <person name="Kim H.S."/>
            <person name="Han K.-I."/>
            <person name="Suh M.K."/>
            <person name="Lee K.C."/>
            <person name="Eom M.K."/>
            <person name="Kim J.-S."/>
            <person name="Kang S.W."/>
            <person name="Sin Y."/>
            <person name="Lee J.-S."/>
        </authorList>
    </citation>
    <scope>NUCLEOTIDE SEQUENCE [LARGE SCALE GENOMIC DNA]</scope>
    <source>
        <strain evidence="2 3">B3-10</strain>
    </source>
</reference>
<keyword evidence="3" id="KW-1185">Reference proteome</keyword>
<organism evidence="2 3">
    <name type="scientific">Rhizosphaericola mali</name>
    <dbReference type="NCBI Taxonomy" id="2545455"/>
    <lineage>
        <taxon>Bacteria</taxon>
        <taxon>Pseudomonadati</taxon>
        <taxon>Bacteroidota</taxon>
        <taxon>Chitinophagia</taxon>
        <taxon>Chitinophagales</taxon>
        <taxon>Chitinophagaceae</taxon>
        <taxon>Rhizosphaericola</taxon>
    </lineage>
</organism>